<dbReference type="OrthoDB" id="7492241at2"/>
<dbReference type="EMBL" id="CP009122">
    <property type="protein sequence ID" value="AJA07221.1"/>
    <property type="molecule type" value="Genomic_DNA"/>
</dbReference>
<sequence>MADKKQPEGVPRLDQLTREGALWFARMRGPEAESYRPEFERWLSLGASHRGAYDRAGEIFALGRFLAAQREELESEDNDNEPVAQKWKWAGLAASVLLLISAGGWFANRVMRGPVYRPVQAAQLNRDAPTEWQTYDTVVGGRRHIRLADGSVVELDEGSELSTDLGKTRRELRLKRGRARFDVAHEGRPFIVLAGGGSVTARGTVFDVILGSDKRVTVRLLRGAVDVERPDSAKGDHGAAAVARLEPGEVLSFTAVTPATPSNILDKVGIAPASLASQQPLIREYERTPLYAVIAEANKDSATSIRLADQDIGALRVSGRFRVDDADQVADRLAVLFDLSAERTKSDEITLSKK</sequence>
<dbReference type="RefSeq" id="WP_039570864.1">
    <property type="nucleotide sequence ID" value="NZ_CP009122.1"/>
</dbReference>
<gene>
    <name evidence="2" type="ORF">SKP52_01400</name>
</gene>
<evidence type="ECO:0000259" key="1">
    <source>
        <dbReference type="Pfam" id="PF04773"/>
    </source>
</evidence>
<dbReference type="PIRSF" id="PIRSF018266">
    <property type="entry name" value="FecR"/>
    <property type="match status" value="1"/>
</dbReference>
<protein>
    <submittedName>
        <fullName evidence="2">Putative anti-sigma factor</fullName>
    </submittedName>
</protein>
<name>A0A0A7PAX5_9SPHN</name>
<evidence type="ECO:0000313" key="2">
    <source>
        <dbReference type="EMBL" id="AJA07221.1"/>
    </source>
</evidence>
<dbReference type="HOGENOM" id="CLU_050192_0_2_5"/>
<reference evidence="2 3" key="1">
    <citation type="journal article" date="2015" name="Int. J. Syst. Evol. Microbiol.">
        <title>Description of Sphingopyxis fribergensis sp. nov. - a soil bacterium with the ability to degrade styrene and phenylacetic acid.</title>
        <authorList>
            <person name="Oelschlagel M."/>
            <person name="Ruckert C."/>
            <person name="Kalinowski J."/>
            <person name="Schmidt G."/>
            <person name="Schlomann M."/>
            <person name="Tischler D."/>
        </authorList>
    </citation>
    <scope>NUCLEOTIDE SEQUENCE [LARGE SCALE GENOMIC DNA]</scope>
    <source>
        <strain evidence="2 3">Kp5.2</strain>
    </source>
</reference>
<dbReference type="Pfam" id="PF04773">
    <property type="entry name" value="FecR"/>
    <property type="match status" value="1"/>
</dbReference>
<keyword evidence="3" id="KW-1185">Reference proteome</keyword>
<dbReference type="PANTHER" id="PTHR30273:SF2">
    <property type="entry name" value="PROTEIN FECR"/>
    <property type="match status" value="1"/>
</dbReference>
<accession>A0A0A7PAX5</accession>
<dbReference type="Gene3D" id="2.60.120.1440">
    <property type="match status" value="1"/>
</dbReference>
<dbReference type="GO" id="GO:0016989">
    <property type="term" value="F:sigma factor antagonist activity"/>
    <property type="evidence" value="ECO:0007669"/>
    <property type="project" value="TreeGrafter"/>
</dbReference>
<evidence type="ECO:0000313" key="3">
    <source>
        <dbReference type="Proteomes" id="UP000030907"/>
    </source>
</evidence>
<dbReference type="KEGG" id="sphk:SKP52_01400"/>
<dbReference type="PANTHER" id="PTHR30273">
    <property type="entry name" value="PERIPLASMIC SIGNAL SENSOR AND SIGMA FACTOR ACTIVATOR FECR-RELATED"/>
    <property type="match status" value="1"/>
</dbReference>
<proteinExistence type="predicted"/>
<dbReference type="InterPro" id="IPR006860">
    <property type="entry name" value="FecR"/>
</dbReference>
<feature type="domain" description="FecR protein" evidence="1">
    <location>
        <begin position="134"/>
        <end position="225"/>
    </location>
</feature>
<dbReference type="Proteomes" id="UP000030907">
    <property type="component" value="Chromosome"/>
</dbReference>
<dbReference type="STRING" id="1515612.SKP52_01400"/>
<dbReference type="InterPro" id="IPR012373">
    <property type="entry name" value="Ferrdict_sens_TM"/>
</dbReference>
<organism evidence="2 3">
    <name type="scientific">Sphingopyxis fribergensis</name>
    <dbReference type="NCBI Taxonomy" id="1515612"/>
    <lineage>
        <taxon>Bacteria</taxon>
        <taxon>Pseudomonadati</taxon>
        <taxon>Pseudomonadota</taxon>
        <taxon>Alphaproteobacteria</taxon>
        <taxon>Sphingomonadales</taxon>
        <taxon>Sphingomonadaceae</taxon>
        <taxon>Sphingopyxis</taxon>
    </lineage>
</organism>
<dbReference type="AlphaFoldDB" id="A0A0A7PAX5"/>